<feature type="transmembrane region" description="Helical" evidence="2">
    <location>
        <begin position="30"/>
        <end position="51"/>
    </location>
</feature>
<keyword evidence="2" id="KW-1133">Transmembrane helix</keyword>
<dbReference type="EMBL" id="JAAARO010000006">
    <property type="protein sequence ID" value="KAF5746172.1"/>
    <property type="molecule type" value="Genomic_DNA"/>
</dbReference>
<dbReference type="AlphaFoldDB" id="A0A7J7DIJ1"/>
<protein>
    <recommendedName>
        <fullName evidence="5">Transmembrane protein</fullName>
    </recommendedName>
</protein>
<dbReference type="PANTHER" id="PTHR35708">
    <property type="entry name" value="GB|AAD25831.1"/>
    <property type="match status" value="1"/>
</dbReference>
<comment type="caution">
    <text evidence="3">The sequence shown here is derived from an EMBL/GenBank/DDBJ whole genome shotgun (WGS) entry which is preliminary data.</text>
</comment>
<name>A0A7J7DIJ1_TRIWF</name>
<sequence>MSSNLCLYKYPLSCLILSVPLLIFTGFLGFGFLSVLSASVVVIVSSLIFTFTKQKPGFVDELEETLKSGYGQSLPHKEESLDRLAQSSQSESIQGGEAADNEVQTETGFGAEKKEEEEVIVGGNIHDYLVRSPATLSESECLYRSSTSEDSEVDWIFQDNLDWSDDGSISDEDSLIEIALPSGQYVGENNEVAKLDPDFTAESMLKQQCLVELLAEFNDMNEEDNLIEIDISMGSIKCSRFEIEA</sequence>
<keyword evidence="2" id="KW-0812">Transmembrane</keyword>
<evidence type="ECO:0000256" key="2">
    <source>
        <dbReference type="SAM" id="Phobius"/>
    </source>
</evidence>
<reference evidence="3 4" key="1">
    <citation type="journal article" date="2020" name="Nat. Commun.">
        <title>Genome of Tripterygium wilfordii and identification of cytochrome P450 involved in triptolide biosynthesis.</title>
        <authorList>
            <person name="Tu L."/>
            <person name="Su P."/>
            <person name="Zhang Z."/>
            <person name="Gao L."/>
            <person name="Wang J."/>
            <person name="Hu T."/>
            <person name="Zhou J."/>
            <person name="Zhang Y."/>
            <person name="Zhao Y."/>
            <person name="Liu Y."/>
            <person name="Song Y."/>
            <person name="Tong Y."/>
            <person name="Lu Y."/>
            <person name="Yang J."/>
            <person name="Xu C."/>
            <person name="Jia M."/>
            <person name="Peters R.J."/>
            <person name="Huang L."/>
            <person name="Gao W."/>
        </authorList>
    </citation>
    <scope>NUCLEOTIDE SEQUENCE [LARGE SCALE GENOMIC DNA]</scope>
    <source>
        <strain evidence="4">cv. XIE 37</strain>
        <tissue evidence="3">Leaf</tissue>
    </source>
</reference>
<feature type="compositionally biased region" description="Low complexity" evidence="1">
    <location>
        <begin position="86"/>
        <end position="97"/>
    </location>
</feature>
<organism evidence="3 4">
    <name type="scientific">Tripterygium wilfordii</name>
    <name type="common">Thunder God vine</name>
    <dbReference type="NCBI Taxonomy" id="458696"/>
    <lineage>
        <taxon>Eukaryota</taxon>
        <taxon>Viridiplantae</taxon>
        <taxon>Streptophyta</taxon>
        <taxon>Embryophyta</taxon>
        <taxon>Tracheophyta</taxon>
        <taxon>Spermatophyta</taxon>
        <taxon>Magnoliopsida</taxon>
        <taxon>eudicotyledons</taxon>
        <taxon>Gunneridae</taxon>
        <taxon>Pentapetalae</taxon>
        <taxon>rosids</taxon>
        <taxon>fabids</taxon>
        <taxon>Celastrales</taxon>
        <taxon>Celastraceae</taxon>
        <taxon>Tripterygium</taxon>
    </lineage>
</organism>
<keyword evidence="4" id="KW-1185">Reference proteome</keyword>
<keyword evidence="2" id="KW-0472">Membrane</keyword>
<proteinExistence type="predicted"/>
<evidence type="ECO:0008006" key="5">
    <source>
        <dbReference type="Google" id="ProtNLM"/>
    </source>
</evidence>
<accession>A0A7J7DIJ1</accession>
<feature type="region of interest" description="Disordered" evidence="1">
    <location>
        <begin position="85"/>
        <end position="104"/>
    </location>
</feature>
<dbReference type="PANTHER" id="PTHR35708:SF3">
    <property type="entry name" value="GB|AAD25831.1"/>
    <property type="match status" value="1"/>
</dbReference>
<dbReference type="OrthoDB" id="784738at2759"/>
<evidence type="ECO:0000313" key="4">
    <source>
        <dbReference type="Proteomes" id="UP000593562"/>
    </source>
</evidence>
<gene>
    <name evidence="3" type="ORF">HS088_TW06G00339</name>
</gene>
<dbReference type="InParanoid" id="A0A7J7DIJ1"/>
<evidence type="ECO:0000256" key="1">
    <source>
        <dbReference type="SAM" id="MobiDB-lite"/>
    </source>
</evidence>
<dbReference type="Proteomes" id="UP000593562">
    <property type="component" value="Unassembled WGS sequence"/>
</dbReference>
<evidence type="ECO:0000313" key="3">
    <source>
        <dbReference type="EMBL" id="KAF5746172.1"/>
    </source>
</evidence>